<keyword evidence="3" id="KW-1185">Reference proteome</keyword>
<feature type="non-terminal residue" evidence="2">
    <location>
        <position position="257"/>
    </location>
</feature>
<accession>A0A4P9XFY0</accession>
<dbReference type="AlphaFoldDB" id="A0A4P9XFY0"/>
<gene>
    <name evidence="2" type="ORF">THASP1DRAFT_26871</name>
</gene>
<evidence type="ECO:0000313" key="2">
    <source>
        <dbReference type="EMBL" id="RKP04523.1"/>
    </source>
</evidence>
<evidence type="ECO:0000313" key="3">
    <source>
        <dbReference type="Proteomes" id="UP000271241"/>
    </source>
</evidence>
<keyword evidence="1" id="KW-0732">Signal</keyword>
<organism evidence="2 3">
    <name type="scientific">Thamnocephalis sphaerospora</name>
    <dbReference type="NCBI Taxonomy" id="78915"/>
    <lineage>
        <taxon>Eukaryota</taxon>
        <taxon>Fungi</taxon>
        <taxon>Fungi incertae sedis</taxon>
        <taxon>Zoopagomycota</taxon>
        <taxon>Zoopagomycotina</taxon>
        <taxon>Zoopagomycetes</taxon>
        <taxon>Zoopagales</taxon>
        <taxon>Sigmoideomycetaceae</taxon>
        <taxon>Thamnocephalis</taxon>
    </lineage>
</organism>
<name>A0A4P9XFY0_9FUNG</name>
<feature type="chain" id="PRO_5020630271" evidence="1">
    <location>
        <begin position="18"/>
        <end position="257"/>
    </location>
</feature>
<sequence length="257" mass="27594">MVRATVLFMTLLTAAAAASPLAKSTPPVTPSIQASPLVTMSVSPAGEPFRDWSSPEVEAARQRLAKLHAARTSTRSLLPKNEEIKDGVANSDKVPQSVWSILSEAKDAFTREVQPATQNIGNDLSLALATGLVGPMDQALVAYRNALQGSKLLQPSTEIVSLNGGKDILPIVGNLPPEMRENILRLVEQLSKKSLKDILINALGIELATRLIRMVTPLATTAVGMLISDLRTVATFVTQSIVTGVDREIWLPQLKTM</sequence>
<proteinExistence type="predicted"/>
<dbReference type="OrthoDB" id="10443056at2759"/>
<dbReference type="EMBL" id="KZ993660">
    <property type="protein sequence ID" value="RKP04523.1"/>
    <property type="molecule type" value="Genomic_DNA"/>
</dbReference>
<reference evidence="3" key="1">
    <citation type="journal article" date="2018" name="Nat. Microbiol.">
        <title>Leveraging single-cell genomics to expand the fungal tree of life.</title>
        <authorList>
            <person name="Ahrendt S.R."/>
            <person name="Quandt C.A."/>
            <person name="Ciobanu D."/>
            <person name="Clum A."/>
            <person name="Salamov A."/>
            <person name="Andreopoulos B."/>
            <person name="Cheng J.F."/>
            <person name="Woyke T."/>
            <person name="Pelin A."/>
            <person name="Henrissat B."/>
            <person name="Reynolds N.K."/>
            <person name="Benny G.L."/>
            <person name="Smith M.E."/>
            <person name="James T.Y."/>
            <person name="Grigoriev I.V."/>
        </authorList>
    </citation>
    <scope>NUCLEOTIDE SEQUENCE [LARGE SCALE GENOMIC DNA]</scope>
    <source>
        <strain evidence="3">RSA 1356</strain>
    </source>
</reference>
<feature type="signal peptide" evidence="1">
    <location>
        <begin position="1"/>
        <end position="17"/>
    </location>
</feature>
<dbReference type="Proteomes" id="UP000271241">
    <property type="component" value="Unassembled WGS sequence"/>
</dbReference>
<protein>
    <submittedName>
        <fullName evidence="2">Uncharacterized protein</fullName>
    </submittedName>
</protein>
<evidence type="ECO:0000256" key="1">
    <source>
        <dbReference type="SAM" id="SignalP"/>
    </source>
</evidence>